<dbReference type="InterPro" id="IPR003660">
    <property type="entry name" value="HAMP_dom"/>
</dbReference>
<feature type="coiled-coil region" evidence="23">
    <location>
        <begin position="125"/>
        <end position="152"/>
    </location>
</feature>
<evidence type="ECO:0000259" key="26">
    <source>
        <dbReference type="PROSITE" id="PS50885"/>
    </source>
</evidence>
<sequence length="385" mass="41146">MLSPGDLLLVILTAAGCTAGVTLLAFVALRLNRRGTIGVQIRIVVAAVAASITLSTAAIAAEMYFSEHDFQLLLWIVGIAAVMSLGAAWLLARTARRAARALSDSARRLGEGDVVDAAPVAWREFAEVSTQLADASERLAAARAEIERLDASRRQFFVWISHDLRTPLSGMRALAEALEAGVVDDPEDYLRRIRAQVESMNRLVDDLFELSKIDSGMLRLHRESVVLLDIVSDAASDVQQLAAERGVRITHAGVEGHVLWADAHELSRVVTNLLGNAIRHAPEGSEILISASRGDDERLVLSVLDHGSGVASEDLGRMFEIGWRADAARTTDAASGAAGAGLGLAIVRGIARAHGGDVHAEHVPEGFRLNVVLPLTIPTPTPTRE</sequence>
<keyword evidence="14" id="KW-0460">Magnesium</keyword>
<keyword evidence="16 24" id="KW-1133">Transmembrane helix</keyword>
<keyword evidence="20" id="KW-0464">Manganese</keyword>
<dbReference type="Gene3D" id="3.30.565.10">
    <property type="entry name" value="Histidine kinase-like ATPase, C-terminal domain"/>
    <property type="match status" value="1"/>
</dbReference>
<keyword evidence="9 24" id="KW-0812">Transmembrane</keyword>
<dbReference type="Gene3D" id="6.10.340.10">
    <property type="match status" value="1"/>
</dbReference>
<evidence type="ECO:0000256" key="4">
    <source>
        <dbReference type="ARBA" id="ARBA00004651"/>
    </source>
</evidence>
<accession>A0ABT1ZCX0</accession>
<evidence type="ECO:0000256" key="1">
    <source>
        <dbReference type="ARBA" id="ARBA00000085"/>
    </source>
</evidence>
<dbReference type="PROSITE" id="PS50109">
    <property type="entry name" value="HIS_KIN"/>
    <property type="match status" value="1"/>
</dbReference>
<proteinExistence type="predicted"/>
<keyword evidence="12" id="KW-0378">Hydrolase</keyword>
<evidence type="ECO:0000256" key="3">
    <source>
        <dbReference type="ARBA" id="ARBA00001946"/>
    </source>
</evidence>
<dbReference type="Gene3D" id="1.10.287.130">
    <property type="match status" value="1"/>
</dbReference>
<feature type="domain" description="Histidine kinase" evidence="25">
    <location>
        <begin position="159"/>
        <end position="377"/>
    </location>
</feature>
<keyword evidence="28" id="KW-1185">Reference proteome</keyword>
<dbReference type="EMBL" id="JANTHX010000004">
    <property type="protein sequence ID" value="MCS0498552.1"/>
    <property type="molecule type" value="Genomic_DNA"/>
</dbReference>
<keyword evidence="7" id="KW-0597">Phosphoprotein</keyword>
<keyword evidence="10" id="KW-0547">Nucleotide-binding</keyword>
<keyword evidence="19" id="KW-0843">Virulence</keyword>
<dbReference type="InterPro" id="IPR050980">
    <property type="entry name" value="2C_sensor_his_kinase"/>
</dbReference>
<comment type="cofactor">
    <cofactor evidence="3">
        <name>Mg(2+)</name>
        <dbReference type="ChEBI" id="CHEBI:18420"/>
    </cofactor>
</comment>
<evidence type="ECO:0000256" key="10">
    <source>
        <dbReference type="ARBA" id="ARBA00022741"/>
    </source>
</evidence>
<dbReference type="GO" id="GO:0016301">
    <property type="term" value="F:kinase activity"/>
    <property type="evidence" value="ECO:0007669"/>
    <property type="project" value="UniProtKB-KW"/>
</dbReference>
<dbReference type="PANTHER" id="PTHR44936:SF9">
    <property type="entry name" value="SENSOR PROTEIN CREC"/>
    <property type="match status" value="1"/>
</dbReference>
<dbReference type="PANTHER" id="PTHR44936">
    <property type="entry name" value="SENSOR PROTEIN CREC"/>
    <property type="match status" value="1"/>
</dbReference>
<dbReference type="InterPro" id="IPR036097">
    <property type="entry name" value="HisK_dim/P_sf"/>
</dbReference>
<evidence type="ECO:0000256" key="9">
    <source>
        <dbReference type="ARBA" id="ARBA00022692"/>
    </source>
</evidence>
<evidence type="ECO:0000256" key="19">
    <source>
        <dbReference type="ARBA" id="ARBA00023026"/>
    </source>
</evidence>
<dbReference type="Pfam" id="PF00512">
    <property type="entry name" value="HisKA"/>
    <property type="match status" value="1"/>
</dbReference>
<dbReference type="CDD" id="cd00082">
    <property type="entry name" value="HisKA"/>
    <property type="match status" value="1"/>
</dbReference>
<dbReference type="PROSITE" id="PS50885">
    <property type="entry name" value="HAMP"/>
    <property type="match status" value="1"/>
</dbReference>
<evidence type="ECO:0000313" key="27">
    <source>
        <dbReference type="EMBL" id="MCS0498552.1"/>
    </source>
</evidence>
<dbReference type="Proteomes" id="UP001205337">
    <property type="component" value="Unassembled WGS sequence"/>
</dbReference>
<evidence type="ECO:0000256" key="5">
    <source>
        <dbReference type="ARBA" id="ARBA00012438"/>
    </source>
</evidence>
<evidence type="ECO:0000256" key="23">
    <source>
        <dbReference type="SAM" id="Coils"/>
    </source>
</evidence>
<dbReference type="InterPro" id="IPR003661">
    <property type="entry name" value="HisK_dim/P_dom"/>
</dbReference>
<keyword evidence="11 27" id="KW-0418">Kinase</keyword>
<evidence type="ECO:0000259" key="25">
    <source>
        <dbReference type="PROSITE" id="PS50109"/>
    </source>
</evidence>
<reference evidence="27 28" key="1">
    <citation type="submission" date="2022-08" db="EMBL/GenBank/DDBJ databases">
        <authorList>
            <person name="Li F."/>
        </authorList>
    </citation>
    <scope>NUCLEOTIDE SEQUENCE [LARGE SCALE GENOMIC DNA]</scope>
    <source>
        <strain evidence="27 28">10F1B-8-1</strain>
    </source>
</reference>
<evidence type="ECO:0000256" key="18">
    <source>
        <dbReference type="ARBA" id="ARBA00023016"/>
    </source>
</evidence>
<dbReference type="SMART" id="SM00388">
    <property type="entry name" value="HisKA"/>
    <property type="match status" value="1"/>
</dbReference>
<evidence type="ECO:0000256" key="22">
    <source>
        <dbReference type="ARBA" id="ARBA00041776"/>
    </source>
</evidence>
<evidence type="ECO:0000256" key="11">
    <source>
        <dbReference type="ARBA" id="ARBA00022777"/>
    </source>
</evidence>
<gene>
    <name evidence="27" type="ORF">NUH29_03180</name>
</gene>
<organism evidence="27 28">
    <name type="scientific">Protaetiibacter mangrovi</name>
    <dbReference type="NCBI Taxonomy" id="2970926"/>
    <lineage>
        <taxon>Bacteria</taxon>
        <taxon>Bacillati</taxon>
        <taxon>Actinomycetota</taxon>
        <taxon>Actinomycetes</taxon>
        <taxon>Micrococcales</taxon>
        <taxon>Microbacteriaceae</taxon>
        <taxon>Protaetiibacter</taxon>
    </lineage>
</organism>
<dbReference type="EC" id="2.7.13.3" evidence="5"/>
<keyword evidence="13" id="KW-0067">ATP-binding</keyword>
<evidence type="ECO:0000256" key="17">
    <source>
        <dbReference type="ARBA" id="ARBA00023012"/>
    </source>
</evidence>
<dbReference type="SUPFAM" id="SSF47384">
    <property type="entry name" value="Homodimeric domain of signal transducing histidine kinase"/>
    <property type="match status" value="1"/>
</dbReference>
<feature type="transmembrane region" description="Helical" evidence="24">
    <location>
        <begin position="41"/>
        <end position="60"/>
    </location>
</feature>
<evidence type="ECO:0000256" key="15">
    <source>
        <dbReference type="ARBA" id="ARBA00022912"/>
    </source>
</evidence>
<evidence type="ECO:0000256" key="24">
    <source>
        <dbReference type="SAM" id="Phobius"/>
    </source>
</evidence>
<evidence type="ECO:0000256" key="20">
    <source>
        <dbReference type="ARBA" id="ARBA00023211"/>
    </source>
</evidence>
<evidence type="ECO:0000313" key="28">
    <source>
        <dbReference type="Proteomes" id="UP001205337"/>
    </source>
</evidence>
<evidence type="ECO:0000256" key="13">
    <source>
        <dbReference type="ARBA" id="ARBA00022840"/>
    </source>
</evidence>
<feature type="transmembrane region" description="Helical" evidence="24">
    <location>
        <begin position="72"/>
        <end position="92"/>
    </location>
</feature>
<evidence type="ECO:0000256" key="7">
    <source>
        <dbReference type="ARBA" id="ARBA00022553"/>
    </source>
</evidence>
<evidence type="ECO:0000256" key="2">
    <source>
        <dbReference type="ARBA" id="ARBA00001936"/>
    </source>
</evidence>
<evidence type="ECO:0000256" key="16">
    <source>
        <dbReference type="ARBA" id="ARBA00022989"/>
    </source>
</evidence>
<dbReference type="InterPro" id="IPR005467">
    <property type="entry name" value="His_kinase_dom"/>
</dbReference>
<keyword evidence="15" id="KW-0904">Protein phosphatase</keyword>
<dbReference type="InterPro" id="IPR036890">
    <property type="entry name" value="HATPase_C_sf"/>
</dbReference>
<feature type="transmembrane region" description="Helical" evidence="24">
    <location>
        <begin position="6"/>
        <end position="29"/>
    </location>
</feature>
<comment type="catalytic activity">
    <reaction evidence="1">
        <text>ATP + protein L-histidine = ADP + protein N-phospho-L-histidine.</text>
        <dbReference type="EC" id="2.7.13.3"/>
    </reaction>
</comment>
<dbReference type="InterPro" id="IPR003594">
    <property type="entry name" value="HATPase_dom"/>
</dbReference>
<dbReference type="PRINTS" id="PR00344">
    <property type="entry name" value="BCTRLSENSOR"/>
</dbReference>
<keyword evidence="23" id="KW-0175">Coiled coil</keyword>
<keyword evidence="18" id="KW-0346">Stress response</keyword>
<feature type="domain" description="HAMP" evidence="26">
    <location>
        <begin position="93"/>
        <end position="144"/>
    </location>
</feature>
<evidence type="ECO:0000256" key="6">
    <source>
        <dbReference type="ARBA" id="ARBA00022475"/>
    </source>
</evidence>
<comment type="cofactor">
    <cofactor evidence="2">
        <name>Mn(2+)</name>
        <dbReference type="ChEBI" id="CHEBI:29035"/>
    </cofactor>
</comment>
<comment type="caution">
    <text evidence="27">The sequence shown here is derived from an EMBL/GenBank/DDBJ whole genome shotgun (WGS) entry which is preliminary data.</text>
</comment>
<keyword evidence="24" id="KW-0472">Membrane</keyword>
<dbReference type="CDD" id="cd00075">
    <property type="entry name" value="HATPase"/>
    <property type="match status" value="1"/>
</dbReference>
<keyword evidence="17" id="KW-0902">Two-component regulatory system</keyword>
<dbReference type="SUPFAM" id="SSF55874">
    <property type="entry name" value="ATPase domain of HSP90 chaperone/DNA topoisomerase II/histidine kinase"/>
    <property type="match status" value="1"/>
</dbReference>
<dbReference type="Pfam" id="PF02518">
    <property type="entry name" value="HATPase_c"/>
    <property type="match status" value="1"/>
</dbReference>
<evidence type="ECO:0000256" key="12">
    <source>
        <dbReference type="ARBA" id="ARBA00022801"/>
    </source>
</evidence>
<comment type="subcellular location">
    <subcellularLocation>
        <location evidence="4">Cell membrane</location>
        <topology evidence="4">Multi-pass membrane protein</topology>
    </subcellularLocation>
</comment>
<dbReference type="InterPro" id="IPR004358">
    <property type="entry name" value="Sig_transdc_His_kin-like_C"/>
</dbReference>
<keyword evidence="8" id="KW-0808">Transferase</keyword>
<evidence type="ECO:0000256" key="14">
    <source>
        <dbReference type="ARBA" id="ARBA00022842"/>
    </source>
</evidence>
<dbReference type="RefSeq" id="WP_258797506.1">
    <property type="nucleotide sequence ID" value="NZ_JANTHX010000004.1"/>
</dbReference>
<evidence type="ECO:0000256" key="21">
    <source>
        <dbReference type="ARBA" id="ARBA00040454"/>
    </source>
</evidence>
<evidence type="ECO:0000256" key="8">
    <source>
        <dbReference type="ARBA" id="ARBA00022679"/>
    </source>
</evidence>
<name>A0ABT1ZCX0_9MICO</name>
<protein>
    <recommendedName>
        <fullName evidence="21">Signal transduction histidine-protein kinase/phosphatase MprB</fullName>
        <ecNumber evidence="5">2.7.13.3</ecNumber>
    </recommendedName>
    <alternativeName>
        <fullName evidence="22">Mycobacterial persistence regulator B</fullName>
    </alternativeName>
</protein>
<keyword evidence="6" id="KW-1003">Cell membrane</keyword>
<dbReference type="SMART" id="SM00387">
    <property type="entry name" value="HATPase_c"/>
    <property type="match status" value="1"/>
</dbReference>